<feature type="transmembrane region" description="Helical" evidence="1">
    <location>
        <begin position="99"/>
        <end position="118"/>
    </location>
</feature>
<keyword evidence="3" id="KW-1185">Reference proteome</keyword>
<feature type="transmembrane region" description="Helical" evidence="1">
    <location>
        <begin position="40"/>
        <end position="59"/>
    </location>
</feature>
<keyword evidence="1" id="KW-0472">Membrane</keyword>
<evidence type="ECO:0000256" key="1">
    <source>
        <dbReference type="SAM" id="Phobius"/>
    </source>
</evidence>
<reference evidence="2 3" key="1">
    <citation type="submission" date="2019-08" db="EMBL/GenBank/DDBJ databases">
        <title>Bacterial whole genome sequence for Glaciihabitans sp. CHu50b-6-2.</title>
        <authorList>
            <person name="Jin L."/>
        </authorList>
    </citation>
    <scope>NUCLEOTIDE SEQUENCE [LARGE SCALE GENOMIC DNA]</scope>
    <source>
        <strain evidence="2 3">CHu50b-6-2</strain>
    </source>
</reference>
<name>A0A5C8UQ59_9MICO</name>
<feature type="transmembrane region" description="Helical" evidence="1">
    <location>
        <begin position="6"/>
        <end position="28"/>
    </location>
</feature>
<gene>
    <name evidence="2" type="ORF">FVP33_15265</name>
</gene>
<evidence type="ECO:0000313" key="2">
    <source>
        <dbReference type="EMBL" id="TXN29514.1"/>
    </source>
</evidence>
<dbReference type="AlphaFoldDB" id="A0A5C8UQ59"/>
<feature type="transmembrane region" description="Helical" evidence="1">
    <location>
        <begin position="124"/>
        <end position="142"/>
    </location>
</feature>
<protein>
    <submittedName>
        <fullName evidence="2">Uncharacterized protein</fullName>
    </submittedName>
</protein>
<dbReference type="EMBL" id="VRMG01000009">
    <property type="protein sequence ID" value="TXN29514.1"/>
    <property type="molecule type" value="Genomic_DNA"/>
</dbReference>
<organism evidence="2 3">
    <name type="scientific">Lacisediminihabitans profunda</name>
    <dbReference type="NCBI Taxonomy" id="2594790"/>
    <lineage>
        <taxon>Bacteria</taxon>
        <taxon>Bacillati</taxon>
        <taxon>Actinomycetota</taxon>
        <taxon>Actinomycetes</taxon>
        <taxon>Micrococcales</taxon>
        <taxon>Microbacteriaceae</taxon>
        <taxon>Lacisediminihabitans</taxon>
    </lineage>
</organism>
<dbReference type="RefSeq" id="WP_147784530.1">
    <property type="nucleotide sequence ID" value="NZ_VRMG01000009.1"/>
</dbReference>
<keyword evidence="1" id="KW-0812">Transmembrane</keyword>
<sequence>MPEMDALETLFVVTSFLFEGALVVHFAVRRWRFDTAVRQGWVIYVMSVPAVLVSSILLLAGKEWWLWLGGVLFFFWAVFGFTVEYLAEVQWRDPIRWSIFVPYVLLYLGTSMFYWWPLARIWPPLWYAFGVLFVVATVLNVASHRAPKDRRRTS</sequence>
<accession>A0A5C8UQ59</accession>
<feature type="transmembrane region" description="Helical" evidence="1">
    <location>
        <begin position="65"/>
        <end position="87"/>
    </location>
</feature>
<keyword evidence="1" id="KW-1133">Transmembrane helix</keyword>
<dbReference type="Proteomes" id="UP000321379">
    <property type="component" value="Unassembled WGS sequence"/>
</dbReference>
<comment type="caution">
    <text evidence="2">The sequence shown here is derived from an EMBL/GenBank/DDBJ whole genome shotgun (WGS) entry which is preliminary data.</text>
</comment>
<evidence type="ECO:0000313" key="3">
    <source>
        <dbReference type="Proteomes" id="UP000321379"/>
    </source>
</evidence>
<proteinExistence type="predicted"/>